<dbReference type="PROSITE" id="PS50240">
    <property type="entry name" value="TRYPSIN_DOM"/>
    <property type="match status" value="1"/>
</dbReference>
<dbReference type="InterPro" id="IPR001611">
    <property type="entry name" value="Leu-rich_rpt"/>
</dbReference>
<dbReference type="InterPro" id="IPR025875">
    <property type="entry name" value="Leu-rich_rpt_4"/>
</dbReference>
<feature type="domain" description="Sushi" evidence="8">
    <location>
        <begin position="335"/>
        <end position="395"/>
    </location>
</feature>
<evidence type="ECO:0000259" key="8">
    <source>
        <dbReference type="PROSITE" id="PS50923"/>
    </source>
</evidence>
<dbReference type="InterPro" id="IPR009003">
    <property type="entry name" value="Peptidase_S1_PA"/>
</dbReference>
<keyword evidence="5" id="KW-0768">Sushi</keyword>
<evidence type="ECO:0000259" key="7">
    <source>
        <dbReference type="PROSITE" id="PS50240"/>
    </source>
</evidence>
<feature type="domain" description="Peptidase S1" evidence="7">
    <location>
        <begin position="411"/>
        <end position="680"/>
    </location>
</feature>
<dbReference type="PROSITE" id="PS00135">
    <property type="entry name" value="TRYPSIN_SER"/>
    <property type="match status" value="1"/>
</dbReference>
<dbReference type="PRINTS" id="PR00722">
    <property type="entry name" value="CHYMOTRYPSIN"/>
</dbReference>
<evidence type="ECO:0000256" key="2">
    <source>
        <dbReference type="ARBA" id="ARBA00022737"/>
    </source>
</evidence>
<evidence type="ECO:0000313" key="10">
    <source>
        <dbReference type="Proteomes" id="UP000677054"/>
    </source>
</evidence>
<dbReference type="InterPro" id="IPR018114">
    <property type="entry name" value="TRYPSIN_HIS"/>
</dbReference>
<dbReference type="SMART" id="SM00364">
    <property type="entry name" value="LRR_BAC"/>
    <property type="match status" value="4"/>
</dbReference>
<dbReference type="PANTHER" id="PTHR24256">
    <property type="entry name" value="TRYPTASE-RELATED"/>
    <property type="match status" value="1"/>
</dbReference>
<dbReference type="CDD" id="cd00190">
    <property type="entry name" value="Tryp_SPc"/>
    <property type="match status" value="1"/>
</dbReference>
<dbReference type="Pfam" id="PF12799">
    <property type="entry name" value="LRR_4"/>
    <property type="match status" value="1"/>
</dbReference>
<dbReference type="EMBL" id="CAJPEV010002729">
    <property type="protein sequence ID" value="CAG0897855.1"/>
    <property type="molecule type" value="Genomic_DNA"/>
</dbReference>
<dbReference type="InterPro" id="IPR000436">
    <property type="entry name" value="Sushi_SCR_CCP_dom"/>
</dbReference>
<dbReference type="SMART" id="SM00020">
    <property type="entry name" value="Tryp_SPc"/>
    <property type="match status" value="1"/>
</dbReference>
<keyword evidence="6" id="KW-0645">Protease</keyword>
<dbReference type="GO" id="GO:0006508">
    <property type="term" value="P:proteolysis"/>
    <property type="evidence" value="ECO:0007669"/>
    <property type="project" value="UniProtKB-KW"/>
</dbReference>
<evidence type="ECO:0000256" key="1">
    <source>
        <dbReference type="ARBA" id="ARBA00022614"/>
    </source>
</evidence>
<dbReference type="AlphaFoldDB" id="A0A7R9A9W5"/>
<dbReference type="CDD" id="cd00033">
    <property type="entry name" value="CCP"/>
    <property type="match status" value="1"/>
</dbReference>
<dbReference type="InterPro" id="IPR043504">
    <property type="entry name" value="Peptidase_S1_PA_chymotrypsin"/>
</dbReference>
<dbReference type="EMBL" id="LR902246">
    <property type="protein sequence ID" value="CAD7250214.1"/>
    <property type="molecule type" value="Genomic_DNA"/>
</dbReference>
<reference evidence="9" key="1">
    <citation type="submission" date="2020-11" db="EMBL/GenBank/DDBJ databases">
        <authorList>
            <person name="Tran Van P."/>
        </authorList>
    </citation>
    <scope>NUCLEOTIDE SEQUENCE</scope>
</reference>
<keyword evidence="10" id="KW-1185">Reference proteome</keyword>
<keyword evidence="2" id="KW-0677">Repeat</keyword>
<name>A0A7R9A9W5_9CRUS</name>
<dbReference type="InterPro" id="IPR003591">
    <property type="entry name" value="Leu-rich_rpt_typical-subtyp"/>
</dbReference>
<protein>
    <recommendedName>
        <fullName evidence="11">Limulus clotting factor C</fullName>
    </recommendedName>
</protein>
<dbReference type="SMART" id="SM00032">
    <property type="entry name" value="CCP"/>
    <property type="match status" value="1"/>
</dbReference>
<evidence type="ECO:0000256" key="4">
    <source>
        <dbReference type="ARBA" id="ARBA00024195"/>
    </source>
</evidence>
<evidence type="ECO:0000256" key="3">
    <source>
        <dbReference type="ARBA" id="ARBA00023157"/>
    </source>
</evidence>
<keyword evidence="1" id="KW-0433">Leucine-rich repeat</keyword>
<comment type="similarity">
    <text evidence="4">Belongs to the peptidase S1 family. CLIP subfamily.</text>
</comment>
<sequence>MGSIYGIASLPAFKSDSLEELHGAFHSIRELTFDTWATPKLRIFKLYYCKIEAVRIYKSNSLEEIEELRLSNNIIWNMEFDRRAFPKLRKLWLDQNALTSDPAFKSDTLEELYLYNNRITNLEFDRWEISKLRILWLQNNQLTSLPAFKCDGLEELYFDGNDITRVEFERWETPNLRILSLKSNALTSLPAFKSDSLENLNFDGNKITNVEFGKWATPKLKKLELQNNMLTSIPAFNSDSLSEGFPFKSKESNGPWAHTIVDLKKNRIAKIDGRSLHGILKDLSHGDGFLRLDDNPILCDCVLSGLTFSPESFKKAGETGCGLPPRIKYGRFHVLPCSNDEQSSKNGTECIKDGRYLIGSKVNYKCRKFYTLRGPRIRTCGENGEWTGPDPLCEPECGRIKNPVASAQRLVRGGKVAARGAWPWQAGIYDDHSEVKDIICGGVLIGRQWVLTAAHCVVEGEDTIAVRDVNDFLVYLGKHHRNTSLDDEFVQKLKVTQIIVHDQYTGFESDIALMKLHDSANITKWVQLICLPFDDELSDQILDGVQVKGGPHRGYVTGWGIDASNRGTDVLTQVQLAVITKEECRNKISEITAAHPDSISRNTFCAGEQNYSSSFVEEQAKEYRTVCKGDSGSPMVFASLSLLKSQWVVEGIVSHIYERPGQNCSNYEPGQYGVFTRVNK</sequence>
<dbReference type="Pfam" id="PF00084">
    <property type="entry name" value="Sushi"/>
    <property type="match status" value="1"/>
</dbReference>
<dbReference type="InterPro" id="IPR001254">
    <property type="entry name" value="Trypsin_dom"/>
</dbReference>
<dbReference type="OrthoDB" id="2019384at2759"/>
<feature type="disulfide bond" evidence="5">
    <location>
        <begin position="366"/>
        <end position="393"/>
    </location>
</feature>
<organism evidence="9">
    <name type="scientific">Darwinula stevensoni</name>
    <dbReference type="NCBI Taxonomy" id="69355"/>
    <lineage>
        <taxon>Eukaryota</taxon>
        <taxon>Metazoa</taxon>
        <taxon>Ecdysozoa</taxon>
        <taxon>Arthropoda</taxon>
        <taxon>Crustacea</taxon>
        <taxon>Oligostraca</taxon>
        <taxon>Ostracoda</taxon>
        <taxon>Podocopa</taxon>
        <taxon>Podocopida</taxon>
        <taxon>Darwinulocopina</taxon>
        <taxon>Darwinuloidea</taxon>
        <taxon>Darwinulidae</taxon>
        <taxon>Darwinula</taxon>
    </lineage>
</organism>
<evidence type="ECO:0008006" key="11">
    <source>
        <dbReference type="Google" id="ProtNLM"/>
    </source>
</evidence>
<dbReference type="Pfam" id="PF00089">
    <property type="entry name" value="Trypsin"/>
    <property type="match status" value="1"/>
</dbReference>
<dbReference type="Gene3D" id="2.40.10.10">
    <property type="entry name" value="Trypsin-like serine proteases"/>
    <property type="match status" value="2"/>
</dbReference>
<dbReference type="InterPro" id="IPR001314">
    <property type="entry name" value="Peptidase_S1A"/>
</dbReference>
<proteinExistence type="inferred from homology"/>
<dbReference type="Gene3D" id="2.10.70.10">
    <property type="entry name" value="Complement Module, domain 1"/>
    <property type="match status" value="1"/>
</dbReference>
<gene>
    <name evidence="9" type="ORF">DSTB1V02_LOCUS9996</name>
</gene>
<dbReference type="SUPFAM" id="SSF52058">
    <property type="entry name" value="L domain-like"/>
    <property type="match status" value="1"/>
</dbReference>
<dbReference type="InterPro" id="IPR033116">
    <property type="entry name" value="TRYPSIN_SER"/>
</dbReference>
<dbReference type="FunFam" id="2.40.10.10:FF:000068">
    <property type="entry name" value="transmembrane protease serine 2"/>
    <property type="match status" value="1"/>
</dbReference>
<dbReference type="InterPro" id="IPR032675">
    <property type="entry name" value="LRR_dom_sf"/>
</dbReference>
<dbReference type="Proteomes" id="UP000677054">
    <property type="component" value="Unassembled WGS sequence"/>
</dbReference>
<dbReference type="SMART" id="SM00369">
    <property type="entry name" value="LRR_TYP"/>
    <property type="match status" value="4"/>
</dbReference>
<dbReference type="Gene3D" id="3.80.10.10">
    <property type="entry name" value="Ribonuclease Inhibitor"/>
    <property type="match status" value="2"/>
</dbReference>
<dbReference type="GO" id="GO:0004252">
    <property type="term" value="F:serine-type endopeptidase activity"/>
    <property type="evidence" value="ECO:0007669"/>
    <property type="project" value="InterPro"/>
</dbReference>
<dbReference type="PROSITE" id="PS51450">
    <property type="entry name" value="LRR"/>
    <property type="match status" value="2"/>
</dbReference>
<dbReference type="PROSITE" id="PS00134">
    <property type="entry name" value="TRYPSIN_HIS"/>
    <property type="match status" value="1"/>
</dbReference>
<keyword evidence="6" id="KW-0378">Hydrolase</keyword>
<keyword evidence="6" id="KW-0720">Serine protease</keyword>
<evidence type="ECO:0000256" key="5">
    <source>
        <dbReference type="PROSITE-ProRule" id="PRU00302"/>
    </source>
</evidence>
<dbReference type="SUPFAM" id="SSF50494">
    <property type="entry name" value="Trypsin-like serine proteases"/>
    <property type="match status" value="1"/>
</dbReference>
<dbReference type="InterPro" id="IPR051487">
    <property type="entry name" value="Ser/Thr_Proteases_Immune/Dev"/>
</dbReference>
<evidence type="ECO:0000313" key="9">
    <source>
        <dbReference type="EMBL" id="CAD7250214.1"/>
    </source>
</evidence>
<evidence type="ECO:0000256" key="6">
    <source>
        <dbReference type="RuleBase" id="RU363034"/>
    </source>
</evidence>
<accession>A0A7R9A9W5</accession>
<feature type="disulfide bond" evidence="5">
    <location>
        <begin position="337"/>
        <end position="380"/>
    </location>
</feature>
<keyword evidence="3 5" id="KW-1015">Disulfide bond</keyword>
<dbReference type="PROSITE" id="PS50923">
    <property type="entry name" value="SUSHI"/>
    <property type="match status" value="1"/>
</dbReference>